<dbReference type="RefSeq" id="XP_064856045.1">
    <property type="nucleotide sequence ID" value="XM_064999973.1"/>
</dbReference>
<feature type="region of interest" description="Disordered" evidence="3">
    <location>
        <begin position="91"/>
        <end position="132"/>
    </location>
</feature>
<dbReference type="SMART" id="SM00066">
    <property type="entry name" value="GAL4"/>
    <property type="match status" value="1"/>
</dbReference>
<reference evidence="5 6" key="1">
    <citation type="journal article" date="2023" name="Elife">
        <title>Identification of key yeast species and microbe-microbe interactions impacting larval growth of Drosophila in the wild.</title>
        <authorList>
            <person name="Mure A."/>
            <person name="Sugiura Y."/>
            <person name="Maeda R."/>
            <person name="Honda K."/>
            <person name="Sakurai N."/>
            <person name="Takahashi Y."/>
            <person name="Watada M."/>
            <person name="Katoh T."/>
            <person name="Gotoh A."/>
            <person name="Gotoh Y."/>
            <person name="Taniguchi I."/>
            <person name="Nakamura K."/>
            <person name="Hayashi T."/>
            <person name="Katayama T."/>
            <person name="Uemura T."/>
            <person name="Hattori Y."/>
        </authorList>
    </citation>
    <scope>NUCLEOTIDE SEQUENCE [LARGE SCALE GENOMIC DNA]</scope>
    <source>
        <strain evidence="5 6">SC-9</strain>
    </source>
</reference>
<evidence type="ECO:0000313" key="5">
    <source>
        <dbReference type="EMBL" id="GMM39050.1"/>
    </source>
</evidence>
<comment type="subcellular location">
    <subcellularLocation>
        <location evidence="1">Nucleus</location>
    </subcellularLocation>
</comment>
<feature type="compositionally biased region" description="Low complexity" evidence="3">
    <location>
        <begin position="911"/>
        <end position="929"/>
    </location>
</feature>
<dbReference type="InterPro" id="IPR001138">
    <property type="entry name" value="Zn2Cys6_DnaBD"/>
</dbReference>
<dbReference type="CDD" id="cd12148">
    <property type="entry name" value="fungal_TF_MHR"/>
    <property type="match status" value="1"/>
</dbReference>
<gene>
    <name evidence="5" type="ORF">DASC09_063890</name>
</gene>
<protein>
    <recommendedName>
        <fullName evidence="4">Zn(2)-C6 fungal-type domain-containing protein</fullName>
    </recommendedName>
</protein>
<accession>A0AAV5QY50</accession>
<feature type="compositionally biased region" description="Basic and acidic residues" evidence="3">
    <location>
        <begin position="102"/>
        <end position="132"/>
    </location>
</feature>
<keyword evidence="6" id="KW-1185">Reference proteome</keyword>
<dbReference type="Pfam" id="PF00172">
    <property type="entry name" value="Zn_clus"/>
    <property type="match status" value="1"/>
</dbReference>
<feature type="domain" description="Zn(2)-C6 fungal-type" evidence="4">
    <location>
        <begin position="25"/>
        <end position="58"/>
    </location>
</feature>
<dbReference type="EMBL" id="BTFZ01000020">
    <property type="protein sequence ID" value="GMM39050.1"/>
    <property type="molecule type" value="Genomic_DNA"/>
</dbReference>
<dbReference type="CDD" id="cd00067">
    <property type="entry name" value="GAL4"/>
    <property type="match status" value="1"/>
</dbReference>
<dbReference type="SUPFAM" id="SSF57701">
    <property type="entry name" value="Zn2/Cys6 DNA-binding domain"/>
    <property type="match status" value="1"/>
</dbReference>
<dbReference type="InterPro" id="IPR036864">
    <property type="entry name" value="Zn2-C6_fun-type_DNA-bd_sf"/>
</dbReference>
<dbReference type="PANTHER" id="PTHR31001">
    <property type="entry name" value="UNCHARACTERIZED TRANSCRIPTIONAL REGULATORY PROTEIN"/>
    <property type="match status" value="1"/>
</dbReference>
<dbReference type="PROSITE" id="PS50048">
    <property type="entry name" value="ZN2_CY6_FUNGAL_2"/>
    <property type="match status" value="1"/>
</dbReference>
<dbReference type="Gene3D" id="4.10.240.10">
    <property type="entry name" value="Zn(2)-C6 fungal-type DNA-binding domain"/>
    <property type="match status" value="1"/>
</dbReference>
<evidence type="ECO:0000256" key="1">
    <source>
        <dbReference type="ARBA" id="ARBA00004123"/>
    </source>
</evidence>
<evidence type="ECO:0000256" key="3">
    <source>
        <dbReference type="SAM" id="MobiDB-lite"/>
    </source>
</evidence>
<feature type="compositionally biased region" description="Polar residues" evidence="3">
    <location>
        <begin position="955"/>
        <end position="976"/>
    </location>
</feature>
<keyword evidence="2" id="KW-0539">Nucleus</keyword>
<organism evidence="5 6">
    <name type="scientific">Saccharomycopsis crataegensis</name>
    <dbReference type="NCBI Taxonomy" id="43959"/>
    <lineage>
        <taxon>Eukaryota</taxon>
        <taxon>Fungi</taxon>
        <taxon>Dikarya</taxon>
        <taxon>Ascomycota</taxon>
        <taxon>Saccharomycotina</taxon>
        <taxon>Saccharomycetes</taxon>
        <taxon>Saccharomycopsidaceae</taxon>
        <taxon>Saccharomycopsis</taxon>
    </lineage>
</organism>
<dbReference type="GO" id="GO:0008270">
    <property type="term" value="F:zinc ion binding"/>
    <property type="evidence" value="ECO:0007669"/>
    <property type="project" value="InterPro"/>
</dbReference>
<name>A0AAV5QY50_9ASCO</name>
<dbReference type="GO" id="GO:0005634">
    <property type="term" value="C:nucleus"/>
    <property type="evidence" value="ECO:0007669"/>
    <property type="project" value="UniProtKB-SubCell"/>
</dbReference>
<feature type="compositionally biased region" description="Polar residues" evidence="3">
    <location>
        <begin position="984"/>
        <end position="1026"/>
    </location>
</feature>
<dbReference type="GO" id="GO:0000981">
    <property type="term" value="F:DNA-binding transcription factor activity, RNA polymerase II-specific"/>
    <property type="evidence" value="ECO:0007669"/>
    <property type="project" value="InterPro"/>
</dbReference>
<evidence type="ECO:0000259" key="4">
    <source>
        <dbReference type="PROSITE" id="PS50048"/>
    </source>
</evidence>
<feature type="compositionally biased region" description="Polar residues" evidence="3">
    <location>
        <begin position="1044"/>
        <end position="1067"/>
    </location>
</feature>
<evidence type="ECO:0000256" key="2">
    <source>
        <dbReference type="ARBA" id="ARBA00023242"/>
    </source>
</evidence>
<dbReference type="Proteomes" id="UP001360560">
    <property type="component" value="Unassembled WGS sequence"/>
</dbReference>
<sequence>MVQETDISINKKDENVRKRNRIIISCTSCRRKKIKCDRAKPICSSCKVRKYPLDQCIYNDTVEKAAAAAAAVLDNVDSKGKIIYPRAERRKNLKLRQMTPSDDSKRYKPNHDHNECMEPRSAPEKSDSKNQDLRNELSKINQRKILLNDFANSLTSNNNDSVEYLNLKIELLEKENAILKSLDIEIDQNHHPEGSVLLCDQSRVTDHDIKRDNLLFLNINVSDINTMRFKPNRTIYFGPTCFRSAITFNKSFSEIYQLISKLTTKDRKRFKSTRRNLEYAAYFPFNIDRCYDIIENNANGQMKPLKMSSSSSGINNDNEFFADLLNFLPNYERMFQHVNIFFDKLLDWLYPFVTRSYINEIFNDIFKLKTEKEKMDTNDLNKNDFKIVITHRHGDLSKLALIIALLKVSLLYTDSPFDSINPKLSNHEATKYESVLVYYSTKLLSLLQMMKRPLITSIQALLFLKVDKMFHLNEGEGGDSSDGHLWHTLILNMVMMCGLHRDIEKNYGAETPEYRKMLKNIWRYVTFIDLRQSFDLGYPLSVDDLRFSETSSRVMFDHYSEDISEFEINRQFAVLNKKASNDGDFDDTMFDYFTPIVRNLCYQINSLQCKNLTIFKLELYIQNLIKFYNNRDFFQPVFESLSNPIVQDNQLPKNGHKFMKFIKKIKLQIEIIDIIFTLYNLIFMILRKMDNVKDRDLAKYTNFYANQATNFVVLIIRSTKKFLEIKAMDRIVKIYLFEIISKVITRTSNFIFSSVLFSYNDSKGNNDSVEGDSNDFSNNFKNFFNGTDKNMKNIRANGNELINEIPCSSFSDKDFNEICISGNQYPLVHDADGNLSKQYKYFEDFVKNDYTYYNFYNNKLELANLVFKFFFQNVQNKLKDYYVFYVPYKISLYFYSYFKARNLVKNFKEANTSNNTNNRKHNNNNNAREPVGETGKTKTALEDTSGLFRPPAFSQRPSPSPNGIPNQPLVDQQQFNPPGYLSWQMMSSPKVTNGTGANDSSSVNERFHNPTHQKFGNSAQCASSNHEVVPPNPSEFERIPVKSVAQSPGQLNGESNDTQFNNDSTTSYPRLNVSSSFGADYYNVGYVENTTATAANNANQTMMQQQQPLMSHEALFNPVLDNEKYNPLELLIEDFYIDVNDLFNQINSQSV</sequence>
<dbReference type="AlphaFoldDB" id="A0AAV5QY50"/>
<proteinExistence type="predicted"/>
<dbReference type="InterPro" id="IPR050613">
    <property type="entry name" value="Sec_Metabolite_Reg"/>
</dbReference>
<evidence type="ECO:0000313" key="6">
    <source>
        <dbReference type="Proteomes" id="UP001360560"/>
    </source>
</evidence>
<feature type="region of interest" description="Disordered" evidence="3">
    <location>
        <begin position="911"/>
        <end position="1067"/>
    </location>
</feature>
<comment type="caution">
    <text evidence="5">The sequence shown here is derived from an EMBL/GenBank/DDBJ whole genome shotgun (WGS) entry which is preliminary data.</text>
</comment>
<dbReference type="GeneID" id="90077038"/>